<dbReference type="EMBL" id="JAKVPQ010000004">
    <property type="protein sequence ID" value="MCH4284957.1"/>
    <property type="molecule type" value="Genomic_DNA"/>
</dbReference>
<comment type="caution">
    <text evidence="2">The sequence shown here is derived from an EMBL/GenBank/DDBJ whole genome shotgun (WGS) entry which is preliminary data.</text>
</comment>
<keyword evidence="1" id="KW-0812">Transmembrane</keyword>
<feature type="transmembrane region" description="Helical" evidence="1">
    <location>
        <begin position="75"/>
        <end position="98"/>
    </location>
</feature>
<evidence type="ECO:0000313" key="2">
    <source>
        <dbReference type="EMBL" id="MCH4284957.1"/>
    </source>
</evidence>
<accession>A0ABS9R5N6</accession>
<dbReference type="Proteomes" id="UP001202402">
    <property type="component" value="Unassembled WGS sequence"/>
</dbReference>
<feature type="transmembrane region" description="Helical" evidence="1">
    <location>
        <begin position="104"/>
        <end position="127"/>
    </location>
</feature>
<feature type="transmembrane region" description="Helical" evidence="1">
    <location>
        <begin position="34"/>
        <end position="54"/>
    </location>
</feature>
<keyword evidence="3" id="KW-1185">Reference proteome</keyword>
<evidence type="ECO:0000256" key="1">
    <source>
        <dbReference type="SAM" id="Phobius"/>
    </source>
</evidence>
<reference evidence="2 3" key="1">
    <citation type="submission" date="2022-02" db="EMBL/GenBank/DDBJ databases">
        <title>Genome of Erysipelotrichaceae sp. nov. NSJ-176 isolated from human feces.</title>
        <authorList>
            <person name="Abdugheni R."/>
        </authorList>
    </citation>
    <scope>NUCLEOTIDE SEQUENCE [LARGE SCALE GENOMIC DNA]</scope>
    <source>
        <strain evidence="2 3">NSJ-176</strain>
    </source>
</reference>
<keyword evidence="1" id="KW-1133">Transmembrane helix</keyword>
<keyword evidence="1" id="KW-0472">Membrane</keyword>
<proteinExistence type="predicted"/>
<feature type="transmembrane region" description="Helical" evidence="1">
    <location>
        <begin position="7"/>
        <end position="28"/>
    </location>
</feature>
<gene>
    <name evidence="2" type="ORF">LQE99_07415</name>
</gene>
<dbReference type="RefSeq" id="WP_117455996.1">
    <property type="nucleotide sequence ID" value="NZ_JAKVPQ010000004.1"/>
</dbReference>
<sequence length="136" mass="15972">MKVKNKTLLLLASMVWMIAGINIARIGFLSYQGYISIINIILSLIIFIVFWSMIFQKLVQKHTIRIKQYTTEKQYFWNFFDIKSFCIMAFMMTFGILIRNFHLMPQLFIAVFYTGLGLALVFAGASFGHKYLNFQR</sequence>
<organism evidence="2 3">
    <name type="scientific">Amedibacillus hominis</name>
    <dbReference type="NCBI Taxonomy" id="2897776"/>
    <lineage>
        <taxon>Bacteria</taxon>
        <taxon>Bacillati</taxon>
        <taxon>Bacillota</taxon>
        <taxon>Erysipelotrichia</taxon>
        <taxon>Erysipelotrichales</taxon>
        <taxon>Erysipelotrichaceae</taxon>
        <taxon>Amedibacillus</taxon>
    </lineage>
</organism>
<protein>
    <submittedName>
        <fullName evidence="2">Uncharacterized protein</fullName>
    </submittedName>
</protein>
<name>A0ABS9R5N6_9FIRM</name>
<evidence type="ECO:0000313" key="3">
    <source>
        <dbReference type="Proteomes" id="UP001202402"/>
    </source>
</evidence>